<gene>
    <name evidence="1" type="ORF">CLLU_27400</name>
</gene>
<protein>
    <recommendedName>
        <fullName evidence="3">Condensation domain-containing protein</fullName>
    </recommendedName>
</protein>
<name>A0A2T0BGF2_9CLOT</name>
<dbReference type="EMBL" id="PVXP01000049">
    <property type="protein sequence ID" value="PRR82991.1"/>
    <property type="molecule type" value="Genomic_DNA"/>
</dbReference>
<reference evidence="1 2" key="1">
    <citation type="submission" date="2018-03" db="EMBL/GenBank/DDBJ databases">
        <title>Genome sequence of Clostridium luticellarii DSM 29923.</title>
        <authorList>
            <person name="Poehlein A."/>
            <person name="Daniel R."/>
        </authorList>
    </citation>
    <scope>NUCLEOTIDE SEQUENCE [LARGE SCALE GENOMIC DNA]</scope>
    <source>
        <strain evidence="1 2">DSM 29923</strain>
    </source>
</reference>
<dbReference type="AlphaFoldDB" id="A0A2T0BGF2"/>
<keyword evidence="2" id="KW-1185">Reference proteome</keyword>
<evidence type="ECO:0000313" key="2">
    <source>
        <dbReference type="Proteomes" id="UP000237798"/>
    </source>
</evidence>
<accession>A0A2T0BGF2</accession>
<dbReference type="SUPFAM" id="SSF52777">
    <property type="entry name" value="CoA-dependent acyltransferases"/>
    <property type="match status" value="1"/>
</dbReference>
<evidence type="ECO:0008006" key="3">
    <source>
        <dbReference type="Google" id="ProtNLM"/>
    </source>
</evidence>
<comment type="caution">
    <text evidence="1">The sequence shown here is derived from an EMBL/GenBank/DDBJ whole genome shotgun (WGS) entry which is preliminary data.</text>
</comment>
<organism evidence="1 2">
    <name type="scientific">Clostridium luticellarii</name>
    <dbReference type="NCBI Taxonomy" id="1691940"/>
    <lineage>
        <taxon>Bacteria</taxon>
        <taxon>Bacillati</taxon>
        <taxon>Bacillota</taxon>
        <taxon>Clostridia</taxon>
        <taxon>Eubacteriales</taxon>
        <taxon>Clostridiaceae</taxon>
        <taxon>Clostridium</taxon>
    </lineage>
</organism>
<proteinExistence type="predicted"/>
<dbReference type="Proteomes" id="UP000237798">
    <property type="component" value="Unassembled WGS sequence"/>
</dbReference>
<evidence type="ECO:0000313" key="1">
    <source>
        <dbReference type="EMBL" id="PRR82991.1"/>
    </source>
</evidence>
<sequence length="404" mass="46756">MRKRHYYKGEPMDMLHTVAFKEMYPIISCIVKLSSPINVNRLKKAVELTSVQIPEILCHYQPGKNRWVYSSESNHTVVIQLGENDDLFQQPVDFLKDTQLKIFIKNIPEPIIYMVMSHIFTDGSGFKQFLYLLANNYNHKELASNFHNQRSSESIIKALLGNNGEYKSKMDLPDHVLTMPFTNEAPILKKFVDYVGISKDKFLKINQRVKKYCLTINDVIMAAYIITLSRETKLTKISIPCPTDLRQFSTSQSLRIANLTGEYGLIISVENSDNIFKIAQKIHNQIMNLKSKKTFLQSIPKLQSIYHKLPVFFVHWIISKHYHVQSVSYTNFGILDRQFYFEDNTILHCLLTGSFRKVPQFQLAVSTYSGVCILSFCMIGSHLNKEEGHDIIKNIVILLEKWSQ</sequence>